<dbReference type="Proteomes" id="UP000235392">
    <property type="component" value="Unassembled WGS sequence"/>
</dbReference>
<name>A0A2N5VIE7_9BASI</name>
<evidence type="ECO:0000313" key="4">
    <source>
        <dbReference type="Proteomes" id="UP000235392"/>
    </source>
</evidence>
<evidence type="ECO:0000256" key="1">
    <source>
        <dbReference type="SAM" id="MobiDB-lite"/>
    </source>
</evidence>
<dbReference type="EMBL" id="PGCI01000611">
    <property type="protein sequence ID" value="PLW24341.1"/>
    <property type="molecule type" value="Genomic_DNA"/>
</dbReference>
<sequence>MQNPSSMCMPAEKNIIRRASGLLSNIAAPFANHRASFLLDTSEPSEDSDEMAKWSARSKRAQSMSFPSQVLVETSREVHTSSAQSSPRKDIRIITSQNALMVISKSKADAQSLLKPHSYHYQKVSSSANSSSQGYRIASQRLSSSSRSMDQIIMGDDFKELVQSSDFQAAFACPLNLSPILDEPNSPESESDVTYLFSPRQRGKSLQPVSSRMERSIETTSSIGYNLQSPQEQNQSSHWKAPEQKRLSKEDYSTWIRFENPIDLLSPTASSEITSPSVFSNYSFDDQSEPQEQQPPQSYSMTREETQSYLGVSPDESTFCMHSHSDLGSSSQNFGALSSSGLFLPPSSGNASSASLMIPKAENHHSANHQSLRKKISQSLKDAFGKPAHDA</sequence>
<feature type="region of interest" description="Disordered" evidence="1">
    <location>
        <begin position="222"/>
        <end position="245"/>
    </location>
</feature>
<feature type="compositionally biased region" description="Polar residues" evidence="1">
    <location>
        <begin position="276"/>
        <end position="285"/>
    </location>
</feature>
<reference evidence="3 4" key="1">
    <citation type="submission" date="2017-11" db="EMBL/GenBank/DDBJ databases">
        <title>De novo assembly and phasing of dikaryotic genomes from two isolates of Puccinia coronata f. sp. avenae, the causal agent of oat crown rust.</title>
        <authorList>
            <person name="Miller M.E."/>
            <person name="Zhang Y."/>
            <person name="Omidvar V."/>
            <person name="Sperschneider J."/>
            <person name="Schwessinger B."/>
            <person name="Raley C."/>
            <person name="Palmer J.M."/>
            <person name="Garnica D."/>
            <person name="Upadhyaya N."/>
            <person name="Rathjen J."/>
            <person name="Taylor J.M."/>
            <person name="Park R.F."/>
            <person name="Dodds P.N."/>
            <person name="Hirsch C.D."/>
            <person name="Kianian S.F."/>
            <person name="Figueroa M."/>
        </authorList>
    </citation>
    <scope>NUCLEOTIDE SEQUENCE [LARGE SCALE GENOMIC DNA]</scope>
    <source>
        <strain evidence="3">12SD80</strain>
    </source>
</reference>
<evidence type="ECO:0000313" key="3">
    <source>
        <dbReference type="EMBL" id="PLW49768.1"/>
    </source>
</evidence>
<feature type="region of interest" description="Disordered" evidence="1">
    <location>
        <begin position="276"/>
        <end position="308"/>
    </location>
</feature>
<feature type="region of interest" description="Disordered" evidence="1">
    <location>
        <begin position="41"/>
        <end position="60"/>
    </location>
</feature>
<comment type="caution">
    <text evidence="3">The sequence shown here is derived from an EMBL/GenBank/DDBJ whole genome shotgun (WGS) entry which is preliminary data.</text>
</comment>
<gene>
    <name evidence="3" type="ORF">PCASD_01542</name>
    <name evidence="2" type="ORF">PCASD_06536</name>
</gene>
<dbReference type="EMBL" id="PGCI01000014">
    <property type="protein sequence ID" value="PLW49768.1"/>
    <property type="molecule type" value="Genomic_DNA"/>
</dbReference>
<evidence type="ECO:0000313" key="2">
    <source>
        <dbReference type="EMBL" id="PLW24341.1"/>
    </source>
</evidence>
<protein>
    <submittedName>
        <fullName evidence="3">Uncharacterized protein</fullName>
    </submittedName>
</protein>
<dbReference type="AlphaFoldDB" id="A0A2N5VIE7"/>
<feature type="compositionally biased region" description="Polar residues" evidence="1">
    <location>
        <begin position="222"/>
        <end position="238"/>
    </location>
</feature>
<feature type="region of interest" description="Disordered" evidence="1">
    <location>
        <begin position="348"/>
        <end position="391"/>
    </location>
</feature>
<proteinExistence type="predicted"/>
<feature type="region of interest" description="Disordered" evidence="1">
    <location>
        <begin position="65"/>
        <end position="88"/>
    </location>
</feature>
<organism evidence="3 4">
    <name type="scientific">Puccinia coronata f. sp. avenae</name>
    <dbReference type="NCBI Taxonomy" id="200324"/>
    <lineage>
        <taxon>Eukaryota</taxon>
        <taxon>Fungi</taxon>
        <taxon>Dikarya</taxon>
        <taxon>Basidiomycota</taxon>
        <taxon>Pucciniomycotina</taxon>
        <taxon>Pucciniomycetes</taxon>
        <taxon>Pucciniales</taxon>
        <taxon>Pucciniaceae</taxon>
        <taxon>Puccinia</taxon>
    </lineage>
</organism>
<accession>A0A2N5VIE7</accession>